<dbReference type="Gramene" id="Pp3c7_21370V3.1">
    <property type="protein sequence ID" value="Pp3c7_21370V3.1"/>
    <property type="gene ID" value="Pp3c7_21370"/>
</dbReference>
<dbReference type="PaxDb" id="3218-PP1S2_270V6.1"/>
<dbReference type="InterPro" id="IPR035929">
    <property type="entry name" value="CoaB-like_sf"/>
</dbReference>
<evidence type="ECO:0000313" key="1">
    <source>
        <dbReference type="EMBL" id="PNR51482.1"/>
    </source>
</evidence>
<dbReference type="AlphaFoldDB" id="A0A2K1KCI0"/>
<dbReference type="Proteomes" id="UP000006727">
    <property type="component" value="Chromosome 7"/>
</dbReference>
<dbReference type="EnsemblPlants" id="Pp3c7_21370V3.1">
    <property type="protein sequence ID" value="Pp3c7_21370V3.1"/>
    <property type="gene ID" value="Pp3c7_21370"/>
</dbReference>
<reference evidence="2" key="3">
    <citation type="submission" date="2020-12" db="UniProtKB">
        <authorList>
            <consortium name="EnsemblPlants"/>
        </authorList>
    </citation>
    <scope>IDENTIFICATION</scope>
</reference>
<name>A0A2K1KCI0_PHYPA</name>
<proteinExistence type="predicted"/>
<dbReference type="EMBL" id="ABEU02000007">
    <property type="protein sequence ID" value="PNR51482.1"/>
    <property type="molecule type" value="Genomic_DNA"/>
</dbReference>
<organism evidence="1">
    <name type="scientific">Physcomitrium patens</name>
    <name type="common">Spreading-leaved earth moss</name>
    <name type="synonym">Physcomitrella patens</name>
    <dbReference type="NCBI Taxonomy" id="3218"/>
    <lineage>
        <taxon>Eukaryota</taxon>
        <taxon>Viridiplantae</taxon>
        <taxon>Streptophyta</taxon>
        <taxon>Embryophyta</taxon>
        <taxon>Bryophyta</taxon>
        <taxon>Bryophytina</taxon>
        <taxon>Bryopsida</taxon>
        <taxon>Funariidae</taxon>
        <taxon>Funariales</taxon>
        <taxon>Funariaceae</taxon>
        <taxon>Physcomitrium</taxon>
    </lineage>
</organism>
<gene>
    <name evidence="1" type="ORF">PHYPA_010669</name>
</gene>
<dbReference type="STRING" id="3218.A0A2K1KCI0"/>
<reference evidence="1 3" key="2">
    <citation type="journal article" date="2018" name="Plant J.">
        <title>The Physcomitrella patens chromosome-scale assembly reveals moss genome structure and evolution.</title>
        <authorList>
            <person name="Lang D."/>
            <person name="Ullrich K.K."/>
            <person name="Murat F."/>
            <person name="Fuchs J."/>
            <person name="Jenkins J."/>
            <person name="Haas F.B."/>
            <person name="Piednoel M."/>
            <person name="Gundlach H."/>
            <person name="Van Bel M."/>
            <person name="Meyberg R."/>
            <person name="Vives C."/>
            <person name="Morata J."/>
            <person name="Symeonidi A."/>
            <person name="Hiss M."/>
            <person name="Muchero W."/>
            <person name="Kamisugi Y."/>
            <person name="Saleh O."/>
            <person name="Blanc G."/>
            <person name="Decker E.L."/>
            <person name="van Gessel N."/>
            <person name="Grimwood J."/>
            <person name="Hayes R.D."/>
            <person name="Graham S.W."/>
            <person name="Gunter L.E."/>
            <person name="McDaniel S.F."/>
            <person name="Hoernstein S.N.W."/>
            <person name="Larsson A."/>
            <person name="Li F.W."/>
            <person name="Perroud P.F."/>
            <person name="Phillips J."/>
            <person name="Ranjan P."/>
            <person name="Rokshar D.S."/>
            <person name="Rothfels C.J."/>
            <person name="Schneider L."/>
            <person name="Shu S."/>
            <person name="Stevenson D.W."/>
            <person name="Thummler F."/>
            <person name="Tillich M."/>
            <person name="Villarreal Aguilar J.C."/>
            <person name="Widiez T."/>
            <person name="Wong G.K."/>
            <person name="Wymore A."/>
            <person name="Zhang Y."/>
            <person name="Zimmer A.D."/>
            <person name="Quatrano R.S."/>
            <person name="Mayer K.F.X."/>
            <person name="Goodstein D."/>
            <person name="Casacuberta J.M."/>
            <person name="Vandepoele K."/>
            <person name="Reski R."/>
            <person name="Cuming A.C."/>
            <person name="Tuskan G.A."/>
            <person name="Maumus F."/>
            <person name="Salse J."/>
            <person name="Schmutz J."/>
            <person name="Rensing S.A."/>
        </authorList>
    </citation>
    <scope>NUCLEOTIDE SEQUENCE [LARGE SCALE GENOMIC DNA]</scope>
    <source>
        <strain evidence="2 3">cv. Gransden 2004</strain>
    </source>
</reference>
<evidence type="ECO:0000313" key="3">
    <source>
        <dbReference type="Proteomes" id="UP000006727"/>
    </source>
</evidence>
<protein>
    <submittedName>
        <fullName evidence="1 2">Uncharacterized protein</fullName>
    </submittedName>
</protein>
<dbReference type="SUPFAM" id="SSF102645">
    <property type="entry name" value="CoaB-like"/>
    <property type="match status" value="1"/>
</dbReference>
<evidence type="ECO:0000313" key="2">
    <source>
        <dbReference type="EnsemblPlants" id="Pp3c7_21370V3.1"/>
    </source>
</evidence>
<keyword evidence="3" id="KW-1185">Reference proteome</keyword>
<dbReference type="InParanoid" id="A0A2K1KCI0"/>
<accession>A0A2K1KCI0</accession>
<dbReference type="Gene3D" id="3.40.50.10300">
    <property type="entry name" value="CoaB-like"/>
    <property type="match status" value="1"/>
</dbReference>
<reference evidence="1 3" key="1">
    <citation type="journal article" date="2008" name="Science">
        <title>The Physcomitrella genome reveals evolutionary insights into the conquest of land by plants.</title>
        <authorList>
            <person name="Rensing S."/>
            <person name="Lang D."/>
            <person name="Zimmer A."/>
            <person name="Terry A."/>
            <person name="Salamov A."/>
            <person name="Shapiro H."/>
            <person name="Nishiyama T."/>
            <person name="Perroud P.-F."/>
            <person name="Lindquist E."/>
            <person name="Kamisugi Y."/>
            <person name="Tanahashi T."/>
            <person name="Sakakibara K."/>
            <person name="Fujita T."/>
            <person name="Oishi K."/>
            <person name="Shin-I T."/>
            <person name="Kuroki Y."/>
            <person name="Toyoda A."/>
            <person name="Suzuki Y."/>
            <person name="Hashimoto A."/>
            <person name="Yamaguchi K."/>
            <person name="Sugano A."/>
            <person name="Kohara Y."/>
            <person name="Fujiyama A."/>
            <person name="Anterola A."/>
            <person name="Aoki S."/>
            <person name="Ashton N."/>
            <person name="Barbazuk W.B."/>
            <person name="Barker E."/>
            <person name="Bennetzen J."/>
            <person name="Bezanilla M."/>
            <person name="Blankenship R."/>
            <person name="Cho S.H."/>
            <person name="Dutcher S."/>
            <person name="Estelle M."/>
            <person name="Fawcett J.A."/>
            <person name="Gundlach H."/>
            <person name="Hanada K."/>
            <person name="Heyl A."/>
            <person name="Hicks K.A."/>
            <person name="Hugh J."/>
            <person name="Lohr M."/>
            <person name="Mayer K."/>
            <person name="Melkozernov A."/>
            <person name="Murata T."/>
            <person name="Nelson D."/>
            <person name="Pils B."/>
            <person name="Prigge M."/>
            <person name="Reiss B."/>
            <person name="Renner T."/>
            <person name="Rombauts S."/>
            <person name="Rushton P."/>
            <person name="Sanderfoot A."/>
            <person name="Schween G."/>
            <person name="Shiu S.-H."/>
            <person name="Stueber K."/>
            <person name="Theodoulou F.L."/>
            <person name="Tu H."/>
            <person name="Van de Peer Y."/>
            <person name="Verrier P.J."/>
            <person name="Waters E."/>
            <person name="Wood A."/>
            <person name="Yang L."/>
            <person name="Cove D."/>
            <person name="Cuming A."/>
            <person name="Hasebe M."/>
            <person name="Lucas S."/>
            <person name="Mishler D.B."/>
            <person name="Reski R."/>
            <person name="Grigoriev I."/>
            <person name="Quatrano R.S."/>
            <person name="Boore J.L."/>
        </authorList>
    </citation>
    <scope>NUCLEOTIDE SEQUENCE [LARGE SCALE GENOMIC DNA]</scope>
    <source>
        <strain evidence="2 3">cv. Gransden 2004</strain>
    </source>
</reference>
<sequence length="128" mass="15399">MYKIFWQSTEPSMLFLMHWTFNQILENDNQFSSTVCIISGGTAVSLERMWVRFIDKFSSGHEDAALTELAIFLSLLFRNVLQRDPWMFHKDAIWNVMDDMRGDCFDIFIFEELRPRDDRCRLLWDRCQ</sequence>